<sequence length="55" mass="6749">MGFICPEYKVIKFKIKRNINKQLPPDLIKFDEIPDEPKYYKIVRNENFMIFKNQI</sequence>
<name>A0A1Y2FAW5_9FUNG</name>
<evidence type="ECO:0000313" key="1">
    <source>
        <dbReference type="EMBL" id="ORY81060.1"/>
    </source>
</evidence>
<dbReference type="EMBL" id="MCOG01000011">
    <property type="protein sequence ID" value="ORY81060.1"/>
    <property type="molecule type" value="Genomic_DNA"/>
</dbReference>
<reference evidence="1 2" key="1">
    <citation type="submission" date="2016-08" db="EMBL/GenBank/DDBJ databases">
        <title>A Parts List for Fungal Cellulosomes Revealed by Comparative Genomics.</title>
        <authorList>
            <consortium name="DOE Joint Genome Institute"/>
            <person name="Haitjema C.H."/>
            <person name="Gilmore S.P."/>
            <person name="Henske J.K."/>
            <person name="Solomon K.V."/>
            <person name="De Groot R."/>
            <person name="Kuo A."/>
            <person name="Mondo S.J."/>
            <person name="Salamov A.A."/>
            <person name="Labutti K."/>
            <person name="Zhao Z."/>
            <person name="Chiniquy J."/>
            <person name="Barry K."/>
            <person name="Brewer H.M."/>
            <person name="Purvine S.O."/>
            <person name="Wright A.T."/>
            <person name="Boxma B."/>
            <person name="Van Alen T."/>
            <person name="Hackstein J.H."/>
            <person name="Baker S.E."/>
            <person name="Grigoriev I.V."/>
            <person name="O'Malley M.A."/>
        </authorList>
    </citation>
    <scope>NUCLEOTIDE SEQUENCE [LARGE SCALE GENOMIC DNA]</scope>
    <source>
        <strain evidence="1 2">G1</strain>
    </source>
</reference>
<dbReference type="Proteomes" id="UP000193920">
    <property type="component" value="Unassembled WGS sequence"/>
</dbReference>
<proteinExistence type="predicted"/>
<protein>
    <submittedName>
        <fullName evidence="1">Uncharacterized protein</fullName>
    </submittedName>
</protein>
<dbReference type="AlphaFoldDB" id="A0A1Y2FAW5"/>
<accession>A0A1Y2FAW5</accession>
<keyword evidence="2" id="KW-1185">Reference proteome</keyword>
<comment type="caution">
    <text evidence="1">The sequence shown here is derived from an EMBL/GenBank/DDBJ whole genome shotgun (WGS) entry which is preliminary data.</text>
</comment>
<gene>
    <name evidence="1" type="ORF">LY90DRAFT_697717</name>
</gene>
<evidence type="ECO:0000313" key="2">
    <source>
        <dbReference type="Proteomes" id="UP000193920"/>
    </source>
</evidence>
<organism evidence="1 2">
    <name type="scientific">Neocallimastix californiae</name>
    <dbReference type="NCBI Taxonomy" id="1754190"/>
    <lineage>
        <taxon>Eukaryota</taxon>
        <taxon>Fungi</taxon>
        <taxon>Fungi incertae sedis</taxon>
        <taxon>Chytridiomycota</taxon>
        <taxon>Chytridiomycota incertae sedis</taxon>
        <taxon>Neocallimastigomycetes</taxon>
        <taxon>Neocallimastigales</taxon>
        <taxon>Neocallimastigaceae</taxon>
        <taxon>Neocallimastix</taxon>
    </lineage>
</organism>